<dbReference type="InterPro" id="IPR016162">
    <property type="entry name" value="Ald_DH_N"/>
</dbReference>
<sequence length="473" mass="51556">MDLTRIVAANLDGRTQNTRYRQAEFHRLQAVLVKHIADIQDAIRADSGHTQQEIRAEVVLALQELRTHYTSLDLKKDLEIEYRIANGKDNAENVQGAGIVYIVPSTHTLFFSVISALTAALAAGNCIVLELPQTTMALPALLRQILPDALDHDTFAITSQRPDKSFLDKALLVVQTGADGSHGLISPAGSRSVAIVDRTARVAEAAQSLVAARFALGGRSPYSPDVVLVNEFAMKPFVEAVIQHASKYLAGENGEARQVSTSPRRPGVLDSIHKDRTARVLVSGSNWGVVEVQDRNSPLLKKKIDEKVLLVHPVTSLDDAIDVSFNENLAAVYAFAAPASAKYLTQFIDADISWVNHVPSHMLIGPALPRNTPYSPQTRYATSQFQKPRAQLIIPSATANATQIILGNENTVRSDALWREALAPLPSTKQRPGFKIGFFEQGIITGVSLTLISLVATVSTLGYYTWTFVKLRG</sequence>
<keyword evidence="1" id="KW-0812">Transmembrane</keyword>
<keyword evidence="1" id="KW-0472">Membrane</keyword>
<dbReference type="GO" id="GO:0016620">
    <property type="term" value="F:oxidoreductase activity, acting on the aldehyde or oxo group of donors, NAD or NADP as acceptor"/>
    <property type="evidence" value="ECO:0007669"/>
    <property type="project" value="InterPro"/>
</dbReference>
<evidence type="ECO:0000313" key="3">
    <source>
        <dbReference type="EMBL" id="CEJ61292.1"/>
    </source>
</evidence>
<dbReference type="InterPro" id="IPR016163">
    <property type="entry name" value="Ald_DH_C"/>
</dbReference>
<organism evidence="3 4">
    <name type="scientific">Penicillium brasilianum</name>
    <dbReference type="NCBI Taxonomy" id="104259"/>
    <lineage>
        <taxon>Eukaryota</taxon>
        <taxon>Fungi</taxon>
        <taxon>Dikarya</taxon>
        <taxon>Ascomycota</taxon>
        <taxon>Pezizomycotina</taxon>
        <taxon>Eurotiomycetes</taxon>
        <taxon>Eurotiomycetidae</taxon>
        <taxon>Eurotiales</taxon>
        <taxon>Aspergillaceae</taxon>
        <taxon>Penicillium</taxon>
    </lineage>
</organism>
<dbReference type="InterPro" id="IPR015590">
    <property type="entry name" value="Aldehyde_DH_dom"/>
</dbReference>
<dbReference type="Gene3D" id="3.40.309.10">
    <property type="entry name" value="Aldehyde Dehydrogenase, Chain A, domain 2"/>
    <property type="match status" value="1"/>
</dbReference>
<dbReference type="Proteomes" id="UP000042958">
    <property type="component" value="Unassembled WGS sequence"/>
</dbReference>
<keyword evidence="1" id="KW-1133">Transmembrane helix</keyword>
<dbReference type="SUPFAM" id="SSF53720">
    <property type="entry name" value="ALDH-like"/>
    <property type="match status" value="1"/>
</dbReference>
<feature type="domain" description="Aldehyde dehydrogenase" evidence="2">
    <location>
        <begin position="17"/>
        <end position="149"/>
    </location>
</feature>
<evidence type="ECO:0000259" key="2">
    <source>
        <dbReference type="Pfam" id="PF00171"/>
    </source>
</evidence>
<protein>
    <recommendedName>
        <fullName evidence="2">Aldehyde dehydrogenase domain-containing protein</fullName>
    </recommendedName>
</protein>
<gene>
    <name evidence="3" type="ORF">PMG11_09829</name>
</gene>
<dbReference type="Gene3D" id="3.40.605.10">
    <property type="entry name" value="Aldehyde Dehydrogenase, Chain A, domain 1"/>
    <property type="match status" value="1"/>
</dbReference>
<dbReference type="PANTHER" id="PTHR43111:SF1">
    <property type="entry name" value="ALDEHYDE DEHYDROGENASE B-RELATED"/>
    <property type="match status" value="1"/>
</dbReference>
<accession>A0A0F7U1X0</accession>
<dbReference type="PANTHER" id="PTHR43111">
    <property type="entry name" value="ALDEHYDE DEHYDROGENASE B-RELATED"/>
    <property type="match status" value="1"/>
</dbReference>
<dbReference type="EMBL" id="CDHK01000010">
    <property type="protein sequence ID" value="CEJ61292.1"/>
    <property type="molecule type" value="Genomic_DNA"/>
</dbReference>
<reference evidence="4" key="1">
    <citation type="journal article" date="2015" name="Genome Announc.">
        <title>Draft genome sequence of the fungus Penicillium brasilianum MG11.</title>
        <authorList>
            <person name="Horn F."/>
            <person name="Linde J."/>
            <person name="Mattern D.J."/>
            <person name="Walther G."/>
            <person name="Guthke R."/>
            <person name="Brakhage A.A."/>
            <person name="Valiante V."/>
        </authorList>
    </citation>
    <scope>NUCLEOTIDE SEQUENCE [LARGE SCALE GENOMIC DNA]</scope>
    <source>
        <strain evidence="4">MG11</strain>
    </source>
</reference>
<keyword evidence="4" id="KW-1185">Reference proteome</keyword>
<name>A0A0F7U1X0_PENBI</name>
<proteinExistence type="predicted"/>
<dbReference type="Pfam" id="PF00171">
    <property type="entry name" value="Aldedh"/>
    <property type="match status" value="1"/>
</dbReference>
<evidence type="ECO:0000256" key="1">
    <source>
        <dbReference type="SAM" id="Phobius"/>
    </source>
</evidence>
<evidence type="ECO:0000313" key="4">
    <source>
        <dbReference type="Proteomes" id="UP000042958"/>
    </source>
</evidence>
<dbReference type="InterPro" id="IPR016161">
    <property type="entry name" value="Ald_DH/histidinol_DH"/>
</dbReference>
<dbReference type="STRING" id="104259.A0A0F7U1X0"/>
<dbReference type="AlphaFoldDB" id="A0A0F7U1X0"/>
<dbReference type="OrthoDB" id="5596991at2759"/>
<feature type="transmembrane region" description="Helical" evidence="1">
    <location>
        <begin position="443"/>
        <end position="466"/>
    </location>
</feature>